<feature type="transmembrane region" description="Helical" evidence="1">
    <location>
        <begin position="260"/>
        <end position="277"/>
    </location>
</feature>
<dbReference type="SUPFAM" id="SSF103473">
    <property type="entry name" value="MFS general substrate transporter"/>
    <property type="match status" value="1"/>
</dbReference>
<keyword evidence="1" id="KW-0812">Transmembrane</keyword>
<feature type="transmembrane region" description="Helical" evidence="1">
    <location>
        <begin position="84"/>
        <end position="105"/>
    </location>
</feature>
<keyword evidence="1" id="KW-1133">Transmembrane helix</keyword>
<feature type="transmembrane region" description="Helical" evidence="1">
    <location>
        <begin position="234"/>
        <end position="254"/>
    </location>
</feature>
<dbReference type="InterPro" id="IPR052528">
    <property type="entry name" value="Sugar_transport-like"/>
</dbReference>
<feature type="transmembrane region" description="Helical" evidence="1">
    <location>
        <begin position="357"/>
        <end position="381"/>
    </location>
</feature>
<dbReference type="PANTHER" id="PTHR23526">
    <property type="entry name" value="INTEGRAL MEMBRANE TRANSPORT PROTEIN-RELATED"/>
    <property type="match status" value="1"/>
</dbReference>
<feature type="transmembrane region" description="Helical" evidence="1">
    <location>
        <begin position="50"/>
        <end position="72"/>
    </location>
</feature>
<feature type="transmembrane region" description="Helical" evidence="1">
    <location>
        <begin position="18"/>
        <end position="38"/>
    </location>
</feature>
<sequence>MSSVDTKTPGALKRSVKLLTLSACMYVAYAACIGSPVTMKFFLHLGANDLHIALLGGLPTVMLSMFFAGALLANRLTRRKPAFFWLFIPSRLLYLPVAFIPLIFPDAPTDWVLGAIIVMISVHWALSNTGETLFQSWLADLIPHRILNRYLGGRQVWMSLTSVASLLAISAFVYLSDQPVTVKFPILVTVGVAMGLADILLFLGIREPPHIAVRDRHPLSLLIEPIRHRDYRTFLRFMCVWRVGLLLIGAFAYYYMLKVLHVRLVHLILLQCLLLGVRAASAKTWGRLADKHGHRPILTICVALKPIYAMSFFVMTPDNAVWVLLPIMMLDGVVNSGLSVATEGYSMKMAPKENRSMFLAAASGLTGICAGSAAIAAGVLLKGLGDWTIDLYGRTWTKYHLVFGASLIIRIGCVFLIRTVREPGRSRARGMLADVFGRSQEDPPPLPPGY</sequence>
<proteinExistence type="predicted"/>
<gene>
    <name evidence="2" type="ORF">LCGC14_0018660</name>
</gene>
<comment type="caution">
    <text evidence="2">The sequence shown here is derived from an EMBL/GenBank/DDBJ whole genome shotgun (WGS) entry which is preliminary data.</text>
</comment>
<reference evidence="2" key="1">
    <citation type="journal article" date="2015" name="Nature">
        <title>Complex archaea that bridge the gap between prokaryotes and eukaryotes.</title>
        <authorList>
            <person name="Spang A."/>
            <person name="Saw J.H."/>
            <person name="Jorgensen S.L."/>
            <person name="Zaremba-Niedzwiedzka K."/>
            <person name="Martijn J."/>
            <person name="Lind A.E."/>
            <person name="van Eijk R."/>
            <person name="Schleper C."/>
            <person name="Guy L."/>
            <person name="Ettema T.J."/>
        </authorList>
    </citation>
    <scope>NUCLEOTIDE SEQUENCE</scope>
</reference>
<dbReference type="InterPro" id="IPR011701">
    <property type="entry name" value="MFS"/>
</dbReference>
<dbReference type="PANTHER" id="PTHR23526:SF2">
    <property type="entry name" value="MAJOR FACILITATOR SUPERFAMILY (MFS) PROFILE DOMAIN-CONTAINING PROTEIN"/>
    <property type="match status" value="1"/>
</dbReference>
<evidence type="ECO:0000313" key="2">
    <source>
        <dbReference type="EMBL" id="KKO11385.1"/>
    </source>
</evidence>
<feature type="transmembrane region" description="Helical" evidence="1">
    <location>
        <begin position="401"/>
        <end position="420"/>
    </location>
</feature>
<accession>A0A0F9W4Y2</accession>
<dbReference type="InterPro" id="IPR036259">
    <property type="entry name" value="MFS_trans_sf"/>
</dbReference>
<dbReference type="GO" id="GO:0022857">
    <property type="term" value="F:transmembrane transporter activity"/>
    <property type="evidence" value="ECO:0007669"/>
    <property type="project" value="InterPro"/>
</dbReference>
<name>A0A0F9W4Y2_9ZZZZ</name>
<feature type="transmembrane region" description="Helical" evidence="1">
    <location>
        <begin position="186"/>
        <end position="205"/>
    </location>
</feature>
<feature type="transmembrane region" description="Helical" evidence="1">
    <location>
        <begin position="297"/>
        <end position="315"/>
    </location>
</feature>
<organism evidence="2">
    <name type="scientific">marine sediment metagenome</name>
    <dbReference type="NCBI Taxonomy" id="412755"/>
    <lineage>
        <taxon>unclassified sequences</taxon>
        <taxon>metagenomes</taxon>
        <taxon>ecological metagenomes</taxon>
    </lineage>
</organism>
<dbReference type="Pfam" id="PF07690">
    <property type="entry name" value="MFS_1"/>
    <property type="match status" value="1"/>
</dbReference>
<protein>
    <recommendedName>
        <fullName evidence="3">Major facilitator superfamily (MFS) profile domain-containing protein</fullName>
    </recommendedName>
</protein>
<feature type="transmembrane region" description="Helical" evidence="1">
    <location>
        <begin position="155"/>
        <end position="174"/>
    </location>
</feature>
<feature type="transmembrane region" description="Helical" evidence="1">
    <location>
        <begin position="111"/>
        <end position="134"/>
    </location>
</feature>
<dbReference type="Gene3D" id="1.20.1250.20">
    <property type="entry name" value="MFS general substrate transporter like domains"/>
    <property type="match status" value="1"/>
</dbReference>
<evidence type="ECO:0008006" key="3">
    <source>
        <dbReference type="Google" id="ProtNLM"/>
    </source>
</evidence>
<dbReference type="AlphaFoldDB" id="A0A0F9W4Y2"/>
<feature type="transmembrane region" description="Helical" evidence="1">
    <location>
        <begin position="321"/>
        <end position="345"/>
    </location>
</feature>
<keyword evidence="1" id="KW-0472">Membrane</keyword>
<dbReference type="EMBL" id="LAZR01000003">
    <property type="protein sequence ID" value="KKO11385.1"/>
    <property type="molecule type" value="Genomic_DNA"/>
</dbReference>
<evidence type="ECO:0000256" key="1">
    <source>
        <dbReference type="SAM" id="Phobius"/>
    </source>
</evidence>